<dbReference type="GO" id="GO:0003723">
    <property type="term" value="F:RNA binding"/>
    <property type="evidence" value="ECO:0007669"/>
    <property type="project" value="InterPro"/>
</dbReference>
<dbReference type="Pfam" id="PF00849">
    <property type="entry name" value="PseudoU_synth_2"/>
    <property type="match status" value="1"/>
</dbReference>
<dbReference type="InterPro" id="IPR018496">
    <property type="entry name" value="PsdUridine_synth_RsuA/RluB_CS"/>
</dbReference>
<gene>
    <name evidence="4" type="ORF">METZ01_LOCUS20764</name>
</gene>
<evidence type="ECO:0000259" key="3">
    <source>
        <dbReference type="Pfam" id="PF00849"/>
    </source>
</evidence>
<feature type="non-terminal residue" evidence="4">
    <location>
        <position position="1"/>
    </location>
</feature>
<dbReference type="InterPro" id="IPR050343">
    <property type="entry name" value="RsuA_PseudoU_synthase"/>
</dbReference>
<dbReference type="GO" id="GO:0009982">
    <property type="term" value="F:pseudouridine synthase activity"/>
    <property type="evidence" value="ECO:0007669"/>
    <property type="project" value="InterPro"/>
</dbReference>
<dbReference type="SUPFAM" id="SSF55120">
    <property type="entry name" value="Pseudouridine synthase"/>
    <property type="match status" value="1"/>
</dbReference>
<organism evidence="4">
    <name type="scientific">marine metagenome</name>
    <dbReference type="NCBI Taxonomy" id="408172"/>
    <lineage>
        <taxon>unclassified sequences</taxon>
        <taxon>metagenomes</taxon>
        <taxon>ecological metagenomes</taxon>
    </lineage>
</organism>
<reference evidence="4" key="1">
    <citation type="submission" date="2018-05" db="EMBL/GenBank/DDBJ databases">
        <authorList>
            <person name="Lanie J.A."/>
            <person name="Ng W.-L."/>
            <person name="Kazmierczak K.M."/>
            <person name="Andrzejewski T.M."/>
            <person name="Davidsen T.M."/>
            <person name="Wayne K.J."/>
            <person name="Tettelin H."/>
            <person name="Glass J.I."/>
            <person name="Rusch D."/>
            <person name="Podicherti R."/>
            <person name="Tsui H.-C.T."/>
            <person name="Winkler M.E."/>
        </authorList>
    </citation>
    <scope>NUCLEOTIDE SEQUENCE</scope>
</reference>
<dbReference type="InterPro" id="IPR020094">
    <property type="entry name" value="TruA/RsuA/RluB/E/F_N"/>
</dbReference>
<dbReference type="PANTHER" id="PTHR47683:SF2">
    <property type="entry name" value="RNA-BINDING S4 DOMAIN-CONTAINING PROTEIN"/>
    <property type="match status" value="1"/>
</dbReference>
<dbReference type="PANTHER" id="PTHR47683">
    <property type="entry name" value="PSEUDOURIDINE SYNTHASE FAMILY PROTEIN-RELATED"/>
    <property type="match status" value="1"/>
</dbReference>
<evidence type="ECO:0000313" key="4">
    <source>
        <dbReference type="EMBL" id="SUZ67910.1"/>
    </source>
</evidence>
<dbReference type="InterPro" id="IPR000748">
    <property type="entry name" value="PsdUridine_synth_RsuA/RluB/E/F"/>
</dbReference>
<dbReference type="GO" id="GO:0006364">
    <property type="term" value="P:rRNA processing"/>
    <property type="evidence" value="ECO:0007669"/>
    <property type="project" value="UniProtKB-ARBA"/>
</dbReference>
<proteinExistence type="inferred from homology"/>
<dbReference type="EMBL" id="UINC01001025">
    <property type="protein sequence ID" value="SUZ67910.1"/>
    <property type="molecule type" value="Genomic_DNA"/>
</dbReference>
<dbReference type="Gene3D" id="3.30.70.1560">
    <property type="entry name" value="Alpha-L RNA-binding motif"/>
    <property type="match status" value="1"/>
</dbReference>
<sequence>VNPAYRVKSTDKVRYDNKRIKPESNTRIILLNKPNGYITTVKDPLKRKTVMDLIDNNKRLFPVGRLDKDTTGLLLLTNDGELANRLMHPRNQIQRIYKVEIDKKFRSWEIKRMANKVYIGQKQWGKAEVVEQKQVKGRVTVLLRLYQGQKREVRRLMYRMKRKLFSLERIQFGPIALGNISRGRWRDLNASEMQILGSLGG</sequence>
<dbReference type="PROSITE" id="PS01149">
    <property type="entry name" value="PSI_RSU"/>
    <property type="match status" value="1"/>
</dbReference>
<evidence type="ECO:0000256" key="1">
    <source>
        <dbReference type="ARBA" id="ARBA00008348"/>
    </source>
</evidence>
<accession>A0A381PLU3</accession>
<comment type="similarity">
    <text evidence="1">Belongs to the pseudouridine synthase RsuA family.</text>
</comment>
<protein>
    <recommendedName>
        <fullName evidence="3">Pseudouridine synthase RsuA/RluA-like domain-containing protein</fullName>
    </recommendedName>
</protein>
<dbReference type="AlphaFoldDB" id="A0A381PLU3"/>
<keyword evidence="2" id="KW-0413">Isomerase</keyword>
<dbReference type="CDD" id="cd02870">
    <property type="entry name" value="PseudoU_synth_RsuA_like"/>
    <property type="match status" value="1"/>
</dbReference>
<dbReference type="InterPro" id="IPR042092">
    <property type="entry name" value="PsdUridine_s_RsuA/RluB/E/F_cat"/>
</dbReference>
<dbReference type="GO" id="GO:0001522">
    <property type="term" value="P:pseudouridine synthesis"/>
    <property type="evidence" value="ECO:0007669"/>
    <property type="project" value="InterPro"/>
</dbReference>
<dbReference type="InterPro" id="IPR020103">
    <property type="entry name" value="PsdUridine_synth_cat_dom_sf"/>
</dbReference>
<dbReference type="InterPro" id="IPR006145">
    <property type="entry name" value="PsdUridine_synth_RsuA/RluA"/>
</dbReference>
<name>A0A381PLU3_9ZZZZ</name>
<evidence type="ECO:0000256" key="2">
    <source>
        <dbReference type="ARBA" id="ARBA00023235"/>
    </source>
</evidence>
<dbReference type="Gene3D" id="3.30.70.580">
    <property type="entry name" value="Pseudouridine synthase I, catalytic domain, N-terminal subdomain"/>
    <property type="match status" value="1"/>
</dbReference>
<dbReference type="NCBIfam" id="TIGR00093">
    <property type="entry name" value="pseudouridine synthase"/>
    <property type="match status" value="1"/>
</dbReference>
<feature type="domain" description="Pseudouridine synthase RsuA/RluA-like" evidence="3">
    <location>
        <begin position="28"/>
        <end position="157"/>
    </location>
</feature>